<feature type="signal peptide" evidence="2">
    <location>
        <begin position="1"/>
        <end position="28"/>
    </location>
</feature>
<reference evidence="4" key="1">
    <citation type="submission" date="2025-08" db="UniProtKB">
        <authorList>
            <consortium name="Ensembl"/>
        </authorList>
    </citation>
    <scope>IDENTIFICATION</scope>
</reference>
<dbReference type="AlphaFoldDB" id="A0A3B3S919"/>
<dbReference type="SMART" id="SM00241">
    <property type="entry name" value="ZP"/>
    <property type="match status" value="1"/>
</dbReference>
<evidence type="ECO:0000259" key="3">
    <source>
        <dbReference type="PROSITE" id="PS51034"/>
    </source>
</evidence>
<dbReference type="InterPro" id="IPR001507">
    <property type="entry name" value="ZP_dom"/>
</dbReference>
<dbReference type="Proteomes" id="UP000261540">
    <property type="component" value="Unplaced"/>
</dbReference>
<evidence type="ECO:0000256" key="2">
    <source>
        <dbReference type="SAM" id="SignalP"/>
    </source>
</evidence>
<feature type="chain" id="PRO_5017460093" evidence="2">
    <location>
        <begin position="29"/>
        <end position="326"/>
    </location>
</feature>
<dbReference type="Pfam" id="PF23344">
    <property type="entry name" value="ZP-N"/>
    <property type="match status" value="1"/>
</dbReference>
<dbReference type="GO" id="GO:0031012">
    <property type="term" value="C:extracellular matrix"/>
    <property type="evidence" value="ECO:0007669"/>
    <property type="project" value="TreeGrafter"/>
</dbReference>
<keyword evidence="1" id="KW-1015">Disulfide bond</keyword>
<dbReference type="GO" id="GO:0007339">
    <property type="term" value="P:binding of sperm to zona pellucida"/>
    <property type="evidence" value="ECO:0007669"/>
    <property type="project" value="TreeGrafter"/>
</dbReference>
<dbReference type="GeneTree" id="ENSGT01030000234567"/>
<dbReference type="Gene3D" id="2.60.40.4100">
    <property type="entry name" value="Zona pellucida, ZP-C domain"/>
    <property type="match status" value="1"/>
</dbReference>
<dbReference type="Pfam" id="PF00100">
    <property type="entry name" value="Zona_pellucida"/>
    <property type="match status" value="1"/>
</dbReference>
<dbReference type="PROSITE" id="PS51034">
    <property type="entry name" value="ZP_2"/>
    <property type="match status" value="1"/>
</dbReference>
<dbReference type="InterPro" id="IPR042235">
    <property type="entry name" value="ZP-C_dom"/>
</dbReference>
<organism evidence="4 5">
    <name type="scientific">Paramormyrops kingsleyae</name>
    <dbReference type="NCBI Taxonomy" id="1676925"/>
    <lineage>
        <taxon>Eukaryota</taxon>
        <taxon>Metazoa</taxon>
        <taxon>Chordata</taxon>
        <taxon>Craniata</taxon>
        <taxon>Vertebrata</taxon>
        <taxon>Euteleostomi</taxon>
        <taxon>Actinopterygii</taxon>
        <taxon>Neopterygii</taxon>
        <taxon>Teleostei</taxon>
        <taxon>Osteoglossocephala</taxon>
        <taxon>Osteoglossomorpha</taxon>
        <taxon>Osteoglossiformes</taxon>
        <taxon>Mormyridae</taxon>
        <taxon>Paramormyrops</taxon>
    </lineage>
</organism>
<dbReference type="OrthoDB" id="9928644at2759"/>
<feature type="domain" description="ZP" evidence="3">
    <location>
        <begin position="33"/>
        <end position="273"/>
    </location>
</feature>
<dbReference type="GO" id="GO:0032190">
    <property type="term" value="F:acrosin binding"/>
    <property type="evidence" value="ECO:0007669"/>
    <property type="project" value="TreeGrafter"/>
</dbReference>
<sequence length="326" mass="36395">MSYIVLFEMIWFLQWVLGLSLIVLLAHAAHNVDCDIDSITVRWIADEKTTLDPSILFLGSCPPTRFSLTTAEAIFHVGFEDCGFMRMVTKTQLIYKNYLRIPTASLDSAIYPVQCAYKRPQDWIPPLFLPHTHAEGYGSLSFQMGILRGGFCEPAQVSTFTLGSVIPICAVVAHEGHMPLYLYLEECVAANTQSLGPLSQIHKLVTNKGCLVDSMTADSRFQRFGNTSEIILQLQAFKFVHGAEVYIHCKLAAWDPTGLTEEKKACNYNKGLKRWELVDDPSQSALCNCCDSGCEYKNWQDSDAQFTQNAVLGLLNINSQVPGHLI</sequence>
<accession>A0A3B3S919</accession>
<dbReference type="InterPro" id="IPR055355">
    <property type="entry name" value="ZP-C"/>
</dbReference>
<dbReference type="GeneID" id="111854551"/>
<dbReference type="FunFam" id="2.60.40.4100:FF:000002">
    <property type="entry name" value="Zona pellucida sperm-binding protein 3"/>
    <property type="match status" value="1"/>
</dbReference>
<keyword evidence="5" id="KW-1185">Reference proteome</keyword>
<dbReference type="PANTHER" id="PTHR11576">
    <property type="entry name" value="ZONA PELLUCIDA SPERM-BINDING PROTEIN 3"/>
    <property type="match status" value="1"/>
</dbReference>
<name>A0A3B3S919_9TELE</name>
<dbReference type="RefSeq" id="XP_072567226.1">
    <property type="nucleotide sequence ID" value="XM_072711125.1"/>
</dbReference>
<reference evidence="4" key="2">
    <citation type="submission" date="2025-09" db="UniProtKB">
        <authorList>
            <consortium name="Ensembl"/>
        </authorList>
    </citation>
    <scope>IDENTIFICATION</scope>
</reference>
<dbReference type="InterPro" id="IPR055356">
    <property type="entry name" value="ZP-N"/>
</dbReference>
<dbReference type="KEGG" id="pki:111854551"/>
<dbReference type="GO" id="GO:2000344">
    <property type="term" value="P:positive regulation of acrosome reaction"/>
    <property type="evidence" value="ECO:0007669"/>
    <property type="project" value="TreeGrafter"/>
</dbReference>
<keyword evidence="2" id="KW-0732">Signal</keyword>
<protein>
    <submittedName>
        <fullName evidence="4">Zona pellucida glycoprotein 3f, tandem duplicate 1</fullName>
    </submittedName>
</protein>
<dbReference type="PANTHER" id="PTHR11576:SF3">
    <property type="entry name" value="SI:CH211-14A17.6-RELATED"/>
    <property type="match status" value="1"/>
</dbReference>
<evidence type="ECO:0000256" key="1">
    <source>
        <dbReference type="ARBA" id="ARBA00023157"/>
    </source>
</evidence>
<evidence type="ECO:0000313" key="4">
    <source>
        <dbReference type="Ensembl" id="ENSPKIP00000027232.1"/>
    </source>
</evidence>
<dbReference type="Ensembl" id="ENSPKIT00000007998.1">
    <property type="protein sequence ID" value="ENSPKIP00000027232.1"/>
    <property type="gene ID" value="ENSPKIG00000009377.1"/>
</dbReference>
<dbReference type="GO" id="GO:0035803">
    <property type="term" value="P:egg coat formation"/>
    <property type="evidence" value="ECO:0007669"/>
    <property type="project" value="TreeGrafter"/>
</dbReference>
<proteinExistence type="predicted"/>
<evidence type="ECO:0000313" key="5">
    <source>
        <dbReference type="Proteomes" id="UP000261540"/>
    </source>
</evidence>
<dbReference type="Gene3D" id="2.60.40.3210">
    <property type="entry name" value="Zona pellucida, ZP-N domain"/>
    <property type="match status" value="1"/>
</dbReference>